<evidence type="ECO:0000256" key="2">
    <source>
        <dbReference type="ARBA" id="ARBA00008697"/>
    </source>
</evidence>
<reference evidence="12" key="1">
    <citation type="journal article" date="2014" name="Genome Announc.">
        <title>Draft Genome Sequence of Clostridium straminisolvens Strain JCM 21531T, Isolated from a Cellulose-Degrading Bacterial Community.</title>
        <authorList>
            <person name="Yuki M."/>
            <person name="Oshima K."/>
            <person name="Suda W."/>
            <person name="Sakamoto M."/>
            <person name="Kitamura K."/>
            <person name="Iida T."/>
            <person name="Hattori M."/>
            <person name="Ohkuma M."/>
        </authorList>
    </citation>
    <scope>NUCLEOTIDE SEQUENCE [LARGE SCALE GENOMIC DNA]</scope>
    <source>
        <strain evidence="12">JCM 21531</strain>
    </source>
</reference>
<protein>
    <recommendedName>
        <fullName evidence="4">Putative hemin transport system permease protein HrtB</fullName>
    </recommendedName>
</protein>
<sequence>MVILMVVFSASANERKKEFAIMRILGATKKKLAAILIWESLYISMSGGVIGTMLAAIFVFPFNVFIGDNIGLPYIQPSLLWIIAILLGTLLVAFSLGPIASAYFAVKVSRSQTYLTLREGE</sequence>
<dbReference type="InterPro" id="IPR051125">
    <property type="entry name" value="ABC-4/HrtB_transporter"/>
</dbReference>
<evidence type="ECO:0000313" key="13">
    <source>
        <dbReference type="Proteomes" id="UP000019109"/>
    </source>
</evidence>
<proteinExistence type="inferred from homology"/>
<evidence type="ECO:0000256" key="4">
    <source>
        <dbReference type="ARBA" id="ARBA00016962"/>
    </source>
</evidence>
<dbReference type="AlphaFoldDB" id="W4V578"/>
<keyword evidence="7 10" id="KW-1133">Transmembrane helix</keyword>
<dbReference type="EMBL" id="BAVR01000011">
    <property type="protein sequence ID" value="GAE87904.1"/>
    <property type="molecule type" value="Genomic_DNA"/>
</dbReference>
<evidence type="ECO:0000256" key="9">
    <source>
        <dbReference type="ARBA" id="ARBA00024973"/>
    </source>
</evidence>
<comment type="function">
    <text evidence="9">Part of the ABC transporter complex hrt involved in hemin import. Responsible for the translocation of the substrate across the membrane.</text>
</comment>
<comment type="similarity">
    <text evidence="2">Belongs to the ABC-4 integral membrane protein family. HrtB subfamily.</text>
</comment>
<evidence type="ECO:0000256" key="3">
    <source>
        <dbReference type="ARBA" id="ARBA00011131"/>
    </source>
</evidence>
<dbReference type="InterPro" id="IPR003838">
    <property type="entry name" value="ABC3_permease_C"/>
</dbReference>
<dbReference type="Proteomes" id="UP000019109">
    <property type="component" value="Unassembled WGS sequence"/>
</dbReference>
<keyword evidence="8 10" id="KW-0472">Membrane</keyword>
<dbReference type="GO" id="GO:0005886">
    <property type="term" value="C:plasma membrane"/>
    <property type="evidence" value="ECO:0007669"/>
    <property type="project" value="UniProtKB-SubCell"/>
</dbReference>
<comment type="caution">
    <text evidence="12">The sequence shown here is derived from an EMBL/GenBank/DDBJ whole genome shotgun (WGS) entry which is preliminary data.</text>
</comment>
<evidence type="ECO:0000256" key="10">
    <source>
        <dbReference type="SAM" id="Phobius"/>
    </source>
</evidence>
<evidence type="ECO:0000256" key="1">
    <source>
        <dbReference type="ARBA" id="ARBA00004651"/>
    </source>
</evidence>
<feature type="transmembrane region" description="Helical" evidence="10">
    <location>
        <begin position="32"/>
        <end position="60"/>
    </location>
</feature>
<keyword evidence="13" id="KW-1185">Reference proteome</keyword>
<keyword evidence="6 10" id="KW-0812">Transmembrane</keyword>
<dbReference type="PANTHER" id="PTHR43738">
    <property type="entry name" value="ABC TRANSPORTER, MEMBRANE PROTEIN"/>
    <property type="match status" value="1"/>
</dbReference>
<organism evidence="12 13">
    <name type="scientific">Acetivibrio straminisolvens JCM 21531</name>
    <dbReference type="NCBI Taxonomy" id="1294263"/>
    <lineage>
        <taxon>Bacteria</taxon>
        <taxon>Bacillati</taxon>
        <taxon>Bacillota</taxon>
        <taxon>Clostridia</taxon>
        <taxon>Eubacteriales</taxon>
        <taxon>Oscillospiraceae</taxon>
        <taxon>Acetivibrio</taxon>
    </lineage>
</organism>
<comment type="subunit">
    <text evidence="3">The complex is composed of two ATP-binding proteins (HrtA), two transmembrane proteins (HrtB) and a solute-binding protein.</text>
</comment>
<evidence type="ECO:0000313" key="12">
    <source>
        <dbReference type="EMBL" id="GAE87904.1"/>
    </source>
</evidence>
<dbReference type="STRING" id="1294263.JCM21531_1309"/>
<feature type="transmembrane region" description="Helical" evidence="10">
    <location>
        <begin position="80"/>
        <end position="106"/>
    </location>
</feature>
<evidence type="ECO:0000256" key="5">
    <source>
        <dbReference type="ARBA" id="ARBA00022475"/>
    </source>
</evidence>
<gene>
    <name evidence="12" type="ORF">JCM21531_1309</name>
</gene>
<dbReference type="PANTHER" id="PTHR43738:SF2">
    <property type="entry name" value="ABC TRANSPORTER PERMEASE"/>
    <property type="match status" value="1"/>
</dbReference>
<keyword evidence="5" id="KW-1003">Cell membrane</keyword>
<accession>W4V578</accession>
<comment type="subcellular location">
    <subcellularLocation>
        <location evidence="1">Cell membrane</location>
        <topology evidence="1">Multi-pass membrane protein</topology>
    </subcellularLocation>
</comment>
<evidence type="ECO:0000256" key="7">
    <source>
        <dbReference type="ARBA" id="ARBA00022989"/>
    </source>
</evidence>
<evidence type="ECO:0000256" key="6">
    <source>
        <dbReference type="ARBA" id="ARBA00022692"/>
    </source>
</evidence>
<feature type="domain" description="ABC3 transporter permease C-terminal" evidence="11">
    <location>
        <begin position="1"/>
        <end position="106"/>
    </location>
</feature>
<name>W4V578_9FIRM</name>
<dbReference type="Pfam" id="PF02687">
    <property type="entry name" value="FtsX"/>
    <property type="match status" value="1"/>
</dbReference>
<evidence type="ECO:0000256" key="8">
    <source>
        <dbReference type="ARBA" id="ARBA00023136"/>
    </source>
</evidence>
<evidence type="ECO:0000259" key="11">
    <source>
        <dbReference type="Pfam" id="PF02687"/>
    </source>
</evidence>